<keyword evidence="2" id="KW-1185">Reference proteome</keyword>
<evidence type="ECO:0000313" key="1">
    <source>
        <dbReference type="EMBL" id="SDZ20911.1"/>
    </source>
</evidence>
<dbReference type="RefSeq" id="WP_091162236.1">
    <property type="nucleotide sequence ID" value="NZ_FNOT01000030.1"/>
</dbReference>
<proteinExistence type="predicted"/>
<evidence type="ECO:0000313" key="2">
    <source>
        <dbReference type="Proteomes" id="UP000198921"/>
    </source>
</evidence>
<organism evidence="1 2">
    <name type="scientific">Geodermatophilus africanus</name>
    <dbReference type="NCBI Taxonomy" id="1137993"/>
    <lineage>
        <taxon>Bacteria</taxon>
        <taxon>Bacillati</taxon>
        <taxon>Actinomycetota</taxon>
        <taxon>Actinomycetes</taxon>
        <taxon>Geodermatophilales</taxon>
        <taxon>Geodermatophilaceae</taxon>
        <taxon>Geodermatophilus</taxon>
    </lineage>
</organism>
<name>A0A1H3R6K9_9ACTN</name>
<dbReference type="AlphaFoldDB" id="A0A1H3R6K9"/>
<protein>
    <submittedName>
        <fullName evidence="1">Uncharacterized protein</fullName>
    </submittedName>
</protein>
<accession>A0A1H3R6K9</accession>
<sequence length="340" mass="37922">MTGDAATFATERFLSSVRVPGRLGSGVHPWTLGRLLEARAIAAIGVGCGYFAEPTVQSWLEATEESVAEMVERFHDSLSRLPLWLSSEELASAPRSTEEAARGDQLRFQETLLLRRSLGGAYHLQRFVQLLMFGGDRQWQSLLGDLETSVWENSSRTNAIPSIQVADGFFACIEAVSTFLDFVGEPGSPGDESDAAIPLRAMSARLMDGVRTAELYLEHSFGQNGSPEELEPVAFVLEEGARTALQEFLGIARLHSWLRTAAQGSHNDIFDVYVQPEVARRVEVMARLSGGAQLAWTWLLWRIAPADLRSRERLRQVSDRCLFQVEQLSDGRPLQSRRWW</sequence>
<reference evidence="2" key="1">
    <citation type="submission" date="2016-10" db="EMBL/GenBank/DDBJ databases">
        <authorList>
            <person name="Varghese N."/>
            <person name="Submissions S."/>
        </authorList>
    </citation>
    <scope>NUCLEOTIDE SEQUENCE [LARGE SCALE GENOMIC DNA]</scope>
    <source>
        <strain evidence="2">DSM 45422</strain>
    </source>
</reference>
<dbReference type="EMBL" id="FNOT01000030">
    <property type="protein sequence ID" value="SDZ20911.1"/>
    <property type="molecule type" value="Genomic_DNA"/>
</dbReference>
<gene>
    <name evidence="1" type="ORF">SAMN05660209_05035</name>
</gene>
<dbReference type="Proteomes" id="UP000198921">
    <property type="component" value="Unassembled WGS sequence"/>
</dbReference>